<feature type="transmembrane region" description="Helical" evidence="2">
    <location>
        <begin position="437"/>
        <end position="461"/>
    </location>
</feature>
<keyword evidence="4" id="KW-1185">Reference proteome</keyword>
<gene>
    <name evidence="5 6" type="primary">LOC106075169</name>
</gene>
<evidence type="ECO:0000259" key="3">
    <source>
        <dbReference type="PROSITE" id="PS50850"/>
    </source>
</evidence>
<dbReference type="Proteomes" id="UP001165740">
    <property type="component" value="Chromosome 2"/>
</dbReference>
<dbReference type="InterPro" id="IPR011701">
    <property type="entry name" value="MFS"/>
</dbReference>
<dbReference type="PROSITE" id="PS50850">
    <property type="entry name" value="MFS"/>
    <property type="match status" value="1"/>
</dbReference>
<dbReference type="AlphaFoldDB" id="A0A9W2ZMV4"/>
<feature type="transmembrane region" description="Helical" evidence="2">
    <location>
        <begin position="381"/>
        <end position="406"/>
    </location>
</feature>
<proteinExistence type="predicted"/>
<keyword evidence="2" id="KW-1133">Transmembrane helix</keyword>
<dbReference type="RefSeq" id="XP_055876229.1">
    <property type="nucleotide sequence ID" value="XM_056020254.1"/>
</dbReference>
<feature type="transmembrane region" description="Helical" evidence="2">
    <location>
        <begin position="413"/>
        <end position="431"/>
    </location>
</feature>
<feature type="transmembrane region" description="Helical" evidence="2">
    <location>
        <begin position="473"/>
        <end position="494"/>
    </location>
</feature>
<keyword evidence="2" id="KW-0812">Transmembrane</keyword>
<evidence type="ECO:0000313" key="6">
    <source>
        <dbReference type="RefSeq" id="XP_055876230.1"/>
    </source>
</evidence>
<sequence>MEGGRWGLVIIFAAFMIQVLTFGTTAAVGVYNMELLDYFGEEATVQVSLIGAINYGIFLGSGPIVSFLMTKFTYRQITLFGSLLTVIGLLGMPILPYIPSLCICFGLLTGFGSCCCYVPSHVLSGLYFEKYRSLATGVTTSGSGLGGAIMPVIAGLLIDMYSWKGSLIVVAGLCLNLFVFSSLLREPPPFVLEEIVEEPSVQSNQLISSTQAVSISPTYVESDSSVLGLGLNRKDYVNNDDGTTVDAKPLVVNNEPREIDAEIKKNAQNDANNSYDFKKPLLDRLTNHHSISLNSLSAVGATRGSSLLVLDKSNHSKMSTQETKSESPPLKPPKSSRHIFIFTHSGFNIYFLSNIMWNAGFSIVNSFAPEFLRERGMSPIVAAYLVGGCGFGCFLGGIFGGVFGNFKFVNRQAFYIVSNLLCGFTLIIFPFYDDIVFYALCLIGNGLFFGVILGLLIILLTDLIGVESLENGLGYLMLSNGVGTFIGPPLAGLIKDNTGDFDGGMIFAGVLFLFGAFIMLLMPCKQVFTKCSTK</sequence>
<comment type="subcellular location">
    <subcellularLocation>
        <location evidence="1">Membrane</location>
        <topology evidence="1">Multi-pass membrane protein</topology>
    </subcellularLocation>
</comment>
<feature type="domain" description="Major facilitator superfamily (MFS) profile" evidence="3">
    <location>
        <begin position="7"/>
        <end position="526"/>
    </location>
</feature>
<feature type="transmembrane region" description="Helical" evidence="2">
    <location>
        <begin position="339"/>
        <end position="361"/>
    </location>
</feature>
<accession>A0A9W2ZMV4</accession>
<dbReference type="PANTHER" id="PTHR11360:SF284">
    <property type="entry name" value="EG:103B4.3 PROTEIN-RELATED"/>
    <property type="match status" value="1"/>
</dbReference>
<dbReference type="InterPro" id="IPR020846">
    <property type="entry name" value="MFS_dom"/>
</dbReference>
<dbReference type="OMA" id="HICTRET"/>
<feature type="transmembrane region" description="Helical" evidence="2">
    <location>
        <begin position="163"/>
        <end position="184"/>
    </location>
</feature>
<dbReference type="OrthoDB" id="6499973at2759"/>
<dbReference type="Pfam" id="PF07690">
    <property type="entry name" value="MFS_1"/>
    <property type="match status" value="2"/>
</dbReference>
<evidence type="ECO:0000313" key="4">
    <source>
        <dbReference type="Proteomes" id="UP001165740"/>
    </source>
</evidence>
<dbReference type="GeneID" id="106075169"/>
<feature type="transmembrane region" description="Helical" evidence="2">
    <location>
        <begin position="43"/>
        <end position="65"/>
    </location>
</feature>
<evidence type="ECO:0000313" key="5">
    <source>
        <dbReference type="RefSeq" id="XP_055876229.1"/>
    </source>
</evidence>
<dbReference type="GO" id="GO:0008028">
    <property type="term" value="F:monocarboxylic acid transmembrane transporter activity"/>
    <property type="evidence" value="ECO:0007669"/>
    <property type="project" value="TreeGrafter"/>
</dbReference>
<name>A0A9W2ZMV4_BIOGL</name>
<dbReference type="Gene3D" id="1.20.1250.20">
    <property type="entry name" value="MFS general substrate transporter like domains"/>
    <property type="match status" value="2"/>
</dbReference>
<dbReference type="SUPFAM" id="SSF103473">
    <property type="entry name" value="MFS general substrate transporter"/>
    <property type="match status" value="1"/>
</dbReference>
<dbReference type="InterPro" id="IPR036259">
    <property type="entry name" value="MFS_trans_sf"/>
</dbReference>
<protein>
    <submittedName>
        <fullName evidence="5 6">Monocarboxylate transporter 9-like</fullName>
    </submittedName>
</protein>
<feature type="transmembrane region" description="Helical" evidence="2">
    <location>
        <begin position="7"/>
        <end position="31"/>
    </location>
</feature>
<dbReference type="GO" id="GO:0016020">
    <property type="term" value="C:membrane"/>
    <property type="evidence" value="ECO:0007669"/>
    <property type="project" value="UniProtKB-SubCell"/>
</dbReference>
<feature type="transmembrane region" description="Helical" evidence="2">
    <location>
        <begin position="77"/>
        <end position="99"/>
    </location>
</feature>
<feature type="transmembrane region" description="Helical" evidence="2">
    <location>
        <begin position="134"/>
        <end position="157"/>
    </location>
</feature>
<evidence type="ECO:0000256" key="2">
    <source>
        <dbReference type="SAM" id="Phobius"/>
    </source>
</evidence>
<feature type="transmembrane region" description="Helical" evidence="2">
    <location>
        <begin position="506"/>
        <end position="524"/>
    </location>
</feature>
<dbReference type="InterPro" id="IPR050327">
    <property type="entry name" value="Proton-linked_MCT"/>
</dbReference>
<dbReference type="PANTHER" id="PTHR11360">
    <property type="entry name" value="MONOCARBOXYLATE TRANSPORTER"/>
    <property type="match status" value="1"/>
</dbReference>
<keyword evidence="2" id="KW-0472">Membrane</keyword>
<reference evidence="5 6" key="1">
    <citation type="submission" date="2025-04" db="UniProtKB">
        <authorList>
            <consortium name="RefSeq"/>
        </authorList>
    </citation>
    <scope>IDENTIFICATION</scope>
</reference>
<evidence type="ECO:0000256" key="1">
    <source>
        <dbReference type="ARBA" id="ARBA00004141"/>
    </source>
</evidence>
<dbReference type="RefSeq" id="XP_055876230.1">
    <property type="nucleotide sequence ID" value="XM_056020255.1"/>
</dbReference>
<feature type="transmembrane region" description="Helical" evidence="2">
    <location>
        <begin position="105"/>
        <end position="127"/>
    </location>
</feature>
<organism evidence="4 6">
    <name type="scientific">Biomphalaria glabrata</name>
    <name type="common">Bloodfluke planorb</name>
    <name type="synonym">Freshwater snail</name>
    <dbReference type="NCBI Taxonomy" id="6526"/>
    <lineage>
        <taxon>Eukaryota</taxon>
        <taxon>Metazoa</taxon>
        <taxon>Spiralia</taxon>
        <taxon>Lophotrochozoa</taxon>
        <taxon>Mollusca</taxon>
        <taxon>Gastropoda</taxon>
        <taxon>Heterobranchia</taxon>
        <taxon>Euthyneura</taxon>
        <taxon>Panpulmonata</taxon>
        <taxon>Hygrophila</taxon>
        <taxon>Lymnaeoidea</taxon>
        <taxon>Planorbidae</taxon>
        <taxon>Biomphalaria</taxon>
    </lineage>
</organism>